<dbReference type="Proteomes" id="UP000178912">
    <property type="component" value="Unassembled WGS sequence"/>
</dbReference>
<reference evidence="4" key="1">
    <citation type="submission" date="2016-03" db="EMBL/GenBank/DDBJ databases">
        <authorList>
            <person name="Guldener U."/>
        </authorList>
    </citation>
    <scope>NUCLEOTIDE SEQUENCE [LARGE SCALE GENOMIC DNA]</scope>
    <source>
        <strain evidence="4">04CH-RAC-A.6.1</strain>
    </source>
</reference>
<proteinExistence type="predicted"/>
<feature type="chain" id="PRO_5009445227" evidence="2">
    <location>
        <begin position="19"/>
        <end position="307"/>
    </location>
</feature>
<keyword evidence="4" id="KW-1185">Reference proteome</keyword>
<evidence type="ECO:0000313" key="4">
    <source>
        <dbReference type="Proteomes" id="UP000178912"/>
    </source>
</evidence>
<evidence type="ECO:0000256" key="2">
    <source>
        <dbReference type="SAM" id="SignalP"/>
    </source>
</evidence>
<dbReference type="OrthoDB" id="3558062at2759"/>
<evidence type="ECO:0000313" key="3">
    <source>
        <dbReference type="EMBL" id="CZS88430.1"/>
    </source>
</evidence>
<dbReference type="EMBL" id="FJUX01000001">
    <property type="protein sequence ID" value="CZS88430.1"/>
    <property type="molecule type" value="Genomic_DNA"/>
</dbReference>
<sequence>MRSKTLFLLAGLASSIIANPLLNSRQDTCSQQRLTCGAVPGANQSLCASQKSACDACEAAYEKYIISLNSNKSLAASLRNECFAASTVGDGTGVNPIISSLTVARTTPTSTIIVATTSVSSASAGTTTAASVCDQQRLDCGSALGANQSLCAVRKNSCDACEKAYESYVTSPGSNKSFAASLRNECFAASKQGTGEGVTPIISSFSAAQAGGTSVTPTTAGPSYPTASASNTAAAQPTTTSDFVTYGNGSALHSTTMKPSTILSTGTASGAGAGVPSSTSTVVIGAAESLKPFGAMGLLLLGAAMIL</sequence>
<protein>
    <submittedName>
        <fullName evidence="3">Uncharacterized protein</fullName>
    </submittedName>
</protein>
<feature type="signal peptide" evidence="2">
    <location>
        <begin position="1"/>
        <end position="18"/>
    </location>
</feature>
<accession>A0A1E1JS11</accession>
<feature type="region of interest" description="Disordered" evidence="1">
    <location>
        <begin position="213"/>
        <end position="232"/>
    </location>
</feature>
<keyword evidence="2" id="KW-0732">Signal</keyword>
<dbReference type="AlphaFoldDB" id="A0A1E1JS11"/>
<name>A0A1E1JS11_9HELO</name>
<gene>
    <name evidence="3" type="ORF">RAG0_00183</name>
</gene>
<evidence type="ECO:0000256" key="1">
    <source>
        <dbReference type="SAM" id="MobiDB-lite"/>
    </source>
</evidence>
<organism evidence="3 4">
    <name type="scientific">Rhynchosporium agropyri</name>
    <dbReference type="NCBI Taxonomy" id="914238"/>
    <lineage>
        <taxon>Eukaryota</taxon>
        <taxon>Fungi</taxon>
        <taxon>Dikarya</taxon>
        <taxon>Ascomycota</taxon>
        <taxon>Pezizomycotina</taxon>
        <taxon>Leotiomycetes</taxon>
        <taxon>Helotiales</taxon>
        <taxon>Ploettnerulaceae</taxon>
        <taxon>Rhynchosporium</taxon>
    </lineage>
</organism>